<evidence type="ECO:0000256" key="1">
    <source>
        <dbReference type="ARBA" id="ARBA00022630"/>
    </source>
</evidence>
<dbReference type="Proteomes" id="UP000216498">
    <property type="component" value="Unassembled WGS sequence"/>
</dbReference>
<dbReference type="InterPro" id="IPR029039">
    <property type="entry name" value="Flavoprotein-like_sf"/>
</dbReference>
<evidence type="ECO:0000259" key="3">
    <source>
        <dbReference type="Pfam" id="PF03358"/>
    </source>
</evidence>
<dbReference type="SUPFAM" id="SSF52218">
    <property type="entry name" value="Flavoproteins"/>
    <property type="match status" value="1"/>
</dbReference>
<comment type="caution">
    <text evidence="4">The sequence shown here is derived from an EMBL/GenBank/DDBJ whole genome shotgun (WGS) entry which is preliminary data.</text>
</comment>
<dbReference type="PANTHER" id="PTHR43278:SF4">
    <property type="entry name" value="NAD(P)H-DEPENDENT FMN-CONTAINING OXIDOREDUCTASE YWQN-RELATED"/>
    <property type="match status" value="1"/>
</dbReference>
<evidence type="ECO:0000313" key="5">
    <source>
        <dbReference type="Proteomes" id="UP000216498"/>
    </source>
</evidence>
<dbReference type="InterPro" id="IPR005025">
    <property type="entry name" value="FMN_Rdtase-like_dom"/>
</dbReference>
<evidence type="ECO:0000256" key="2">
    <source>
        <dbReference type="ARBA" id="ARBA00022643"/>
    </source>
</evidence>
<dbReference type="EMBL" id="NPMS01000001">
    <property type="protein sequence ID" value="OZU90538.1"/>
    <property type="molecule type" value="Genomic_DNA"/>
</dbReference>
<dbReference type="AlphaFoldDB" id="A0A265NES7"/>
<reference evidence="4 5" key="1">
    <citation type="submission" date="2017-08" db="EMBL/GenBank/DDBJ databases">
        <title>Virgibacillus indicus sp. nov. and Virgibacillus profoundi sp. nov, two moderately halophilic bacteria isolated from marine sediment by using the Microfluidic Streak Plate.</title>
        <authorList>
            <person name="Xu B."/>
            <person name="Hu B."/>
            <person name="Wang J."/>
            <person name="Zhu Y."/>
            <person name="Huang L."/>
            <person name="Du W."/>
            <person name="Huang Y."/>
        </authorList>
    </citation>
    <scope>NUCLEOTIDE SEQUENCE [LARGE SCALE GENOMIC DNA]</scope>
    <source>
        <strain evidence="4 5">IO3-P2-C2</strain>
    </source>
</reference>
<dbReference type="OrthoDB" id="8853249at2"/>
<accession>A0A265NES7</accession>
<keyword evidence="1" id="KW-0285">Flavoprotein</keyword>
<gene>
    <name evidence="4" type="ORF">CIL03_05170</name>
</gene>
<keyword evidence="5" id="KW-1185">Reference proteome</keyword>
<proteinExistence type="predicted"/>
<dbReference type="Gene3D" id="3.40.50.360">
    <property type="match status" value="1"/>
</dbReference>
<keyword evidence="2" id="KW-0288">FMN</keyword>
<dbReference type="GO" id="GO:0016491">
    <property type="term" value="F:oxidoreductase activity"/>
    <property type="evidence" value="ECO:0007669"/>
    <property type="project" value="InterPro"/>
</dbReference>
<evidence type="ECO:0000313" key="4">
    <source>
        <dbReference type="EMBL" id="OZU90538.1"/>
    </source>
</evidence>
<dbReference type="PANTHER" id="PTHR43278">
    <property type="entry name" value="NAD(P)H-DEPENDENT FMN-CONTAINING OXIDOREDUCTASE YWQN-RELATED"/>
    <property type="match status" value="1"/>
</dbReference>
<dbReference type="Pfam" id="PF03358">
    <property type="entry name" value="FMN_red"/>
    <property type="match status" value="1"/>
</dbReference>
<dbReference type="InterPro" id="IPR051796">
    <property type="entry name" value="ISF_SsuE-like"/>
</dbReference>
<protein>
    <submittedName>
        <fullName evidence="4">8-demethyl-8-aminoriboflavin-5'-phosphate (AFP) synthase RosB</fullName>
    </submittedName>
</protein>
<dbReference type="RefSeq" id="WP_094884178.1">
    <property type="nucleotide sequence ID" value="NZ_NPMS01000001.1"/>
</dbReference>
<organism evidence="4 5">
    <name type="scientific">Virgibacillus indicus</name>
    <dbReference type="NCBI Taxonomy" id="2024554"/>
    <lineage>
        <taxon>Bacteria</taxon>
        <taxon>Bacillati</taxon>
        <taxon>Bacillota</taxon>
        <taxon>Bacilli</taxon>
        <taxon>Bacillales</taxon>
        <taxon>Bacillaceae</taxon>
        <taxon>Virgibacillus</taxon>
    </lineage>
</organism>
<name>A0A265NES7_9BACI</name>
<sequence>MTIKAILLNCSLKSSDEESNTQSLMNEAIKIFDKERIDSEVVRVADYNVAHGISDDEGDGDEWPKISEKIKAADIIVIGTPLWLGEKSSIATQVIERMYGASSFTDDNGQSIFYNKVGGVVVTGNEDGAKHAAQSILYGLTHMGLTIPPNVDAYWVGEAGPGASFIEAEGYKNDFTMQHVKFLSYNLIHFARMLKEHPIPVKGNTLE</sequence>
<feature type="domain" description="NADPH-dependent FMN reductase-like" evidence="3">
    <location>
        <begin position="4"/>
        <end position="150"/>
    </location>
</feature>